<keyword evidence="4" id="KW-0812">Transmembrane</keyword>
<evidence type="ECO:0000313" key="7">
    <source>
        <dbReference type="Proteomes" id="UP000827892"/>
    </source>
</evidence>
<feature type="transmembrane region" description="Helical" evidence="4">
    <location>
        <begin position="140"/>
        <end position="169"/>
    </location>
</feature>
<accession>A0AAE8ZY01</accession>
<feature type="transmembrane region" description="Helical" evidence="4">
    <location>
        <begin position="88"/>
        <end position="119"/>
    </location>
</feature>
<evidence type="ECO:0000256" key="4">
    <source>
        <dbReference type="SAM" id="Phobius"/>
    </source>
</evidence>
<keyword evidence="4" id="KW-1133">Transmembrane helix</keyword>
<sequence>MAITRSGLFTLETSNPRFFTCCARLHVKVALAIIIFFLGFIELTEWYFYIFVGHAGEDADAGQAILSIWQLVSIICMIISFLTEKEDLLIPFILFMIFVVTSFMFWVMQILVIVVFPYSERASHLLGFRDDVDFVTREKIALTVLAVFTTVTTLTGWFLHVGLVSYVYFQSRNRELKVKASARDARPPMVAPMVAAGQTQQQKPAADNFPNPNFSISDDEDIEDDEDRVFEQKSGPKFSCSLLHSRIRIVYIGHFSLWSQSSLEQSDLLSEFPFPQSQLGAFPMTTMNNNETKVLVTGASGFIGTHCVNVLLQNGYRVRGTVRDLNNKAKVDPVKKLAKQNLLELVEADLMDDTCWEKAVAGCNYVLHVASPFPIVSDEKCIDTAVEGTMNVLKAIAADGNVRKLVLTSSCAAVNEGYKQDRVFDETSWSNLESDLVDCYIKSKTLAEKAAWDYIDRLPQDKKFPMTVINPTLVFGPAYITEQGASITLMRKFMNGEMPAAPPLNMPIVDVRDVALAHFEAMRRPESDNERILVTNVPSMWFIDIAKILREEFKGKGYWIPRFTAPYFFVRLYAIFDPETRASLPRLCQEVKFDNSKVQRLLGMTMRDSKQALIDMAHSLIDLGIIERK</sequence>
<dbReference type="AlphaFoldDB" id="A0AAE8ZY01"/>
<dbReference type="PANTHER" id="PTHR10366:SF564">
    <property type="entry name" value="STEROL-4-ALPHA-CARBOXYLATE 3-DEHYDROGENASE, DECARBOXYLATING"/>
    <property type="match status" value="1"/>
</dbReference>
<protein>
    <recommendedName>
        <fullName evidence="5">NAD-dependent epimerase/dehydratase domain-containing protein</fullName>
    </recommendedName>
</protein>
<keyword evidence="4" id="KW-0472">Membrane</keyword>
<feature type="region of interest" description="Disordered" evidence="3">
    <location>
        <begin position="201"/>
        <end position="220"/>
    </location>
</feature>
<dbReference type="Proteomes" id="UP000827892">
    <property type="component" value="Chromosome X"/>
</dbReference>
<dbReference type="InterPro" id="IPR001509">
    <property type="entry name" value="Epimerase_deHydtase"/>
</dbReference>
<dbReference type="InterPro" id="IPR036291">
    <property type="entry name" value="NAD(P)-bd_dom_sf"/>
</dbReference>
<feature type="transmembrane region" description="Helical" evidence="4">
    <location>
        <begin position="29"/>
        <end position="52"/>
    </location>
</feature>
<dbReference type="GO" id="GO:0016491">
    <property type="term" value="F:oxidoreductase activity"/>
    <property type="evidence" value="ECO:0007669"/>
    <property type="project" value="UniProtKB-KW"/>
</dbReference>
<organism evidence="6 7">
    <name type="scientific">Caenorhabditis briggsae</name>
    <dbReference type="NCBI Taxonomy" id="6238"/>
    <lineage>
        <taxon>Eukaryota</taxon>
        <taxon>Metazoa</taxon>
        <taxon>Ecdysozoa</taxon>
        <taxon>Nematoda</taxon>
        <taxon>Chromadorea</taxon>
        <taxon>Rhabditida</taxon>
        <taxon>Rhabditina</taxon>
        <taxon>Rhabditomorpha</taxon>
        <taxon>Rhabditoidea</taxon>
        <taxon>Rhabditidae</taxon>
        <taxon>Peloderinae</taxon>
        <taxon>Caenorhabditis</taxon>
    </lineage>
</organism>
<evidence type="ECO:0000256" key="3">
    <source>
        <dbReference type="SAM" id="MobiDB-lite"/>
    </source>
</evidence>
<feature type="transmembrane region" description="Helical" evidence="4">
    <location>
        <begin position="64"/>
        <end position="82"/>
    </location>
</feature>
<dbReference type="FunFam" id="3.40.50.720:FF:000336">
    <property type="entry name" value="Aldehyde reductase"/>
    <property type="match status" value="1"/>
</dbReference>
<dbReference type="PANTHER" id="PTHR10366">
    <property type="entry name" value="NAD DEPENDENT EPIMERASE/DEHYDRATASE"/>
    <property type="match status" value="1"/>
</dbReference>
<dbReference type="CDD" id="cd05227">
    <property type="entry name" value="AR_SDR_e"/>
    <property type="match status" value="1"/>
</dbReference>
<evidence type="ECO:0000313" key="6">
    <source>
        <dbReference type="EMBL" id="ULT82538.1"/>
    </source>
</evidence>
<reference evidence="6 7" key="1">
    <citation type="submission" date="2022-05" db="EMBL/GenBank/DDBJ databases">
        <title>Chromosome-level reference genomes for two strains of Caenorhabditis briggsae: an improved platform for comparative genomics.</title>
        <authorList>
            <person name="Stevens L."/>
            <person name="Andersen E.C."/>
        </authorList>
    </citation>
    <scope>NUCLEOTIDE SEQUENCE [LARGE SCALE GENOMIC DNA]</scope>
    <source>
        <strain evidence="6">QX1410_ONT</strain>
        <tissue evidence="6">Whole-organism</tissue>
    </source>
</reference>
<gene>
    <name evidence="6" type="ORF">L3Y34_012066</name>
</gene>
<comment type="similarity">
    <text evidence="2">Belongs to the NAD(P)-dependent epimerase/dehydratase family. Dihydroflavonol-4-reductase subfamily.</text>
</comment>
<dbReference type="InterPro" id="IPR050425">
    <property type="entry name" value="NAD(P)_dehydrat-like"/>
</dbReference>
<evidence type="ECO:0000259" key="5">
    <source>
        <dbReference type="Pfam" id="PF01370"/>
    </source>
</evidence>
<feature type="domain" description="NAD-dependent epimerase/dehydratase" evidence="5">
    <location>
        <begin position="294"/>
        <end position="529"/>
    </location>
</feature>
<dbReference type="Pfam" id="PF01370">
    <property type="entry name" value="Epimerase"/>
    <property type="match status" value="1"/>
</dbReference>
<proteinExistence type="inferred from homology"/>
<evidence type="ECO:0000256" key="1">
    <source>
        <dbReference type="ARBA" id="ARBA00023002"/>
    </source>
</evidence>
<evidence type="ECO:0000256" key="2">
    <source>
        <dbReference type="ARBA" id="ARBA00023445"/>
    </source>
</evidence>
<keyword evidence="1" id="KW-0560">Oxidoreductase</keyword>
<dbReference type="SUPFAM" id="SSF51735">
    <property type="entry name" value="NAD(P)-binding Rossmann-fold domains"/>
    <property type="match status" value="1"/>
</dbReference>
<name>A0AAE8ZY01_CAEBR</name>
<dbReference type="EMBL" id="CP090896">
    <property type="protein sequence ID" value="ULT82538.1"/>
    <property type="molecule type" value="Genomic_DNA"/>
</dbReference>
<dbReference type="Gene3D" id="3.40.50.720">
    <property type="entry name" value="NAD(P)-binding Rossmann-like Domain"/>
    <property type="match status" value="1"/>
</dbReference>